<dbReference type="GO" id="GO:0015031">
    <property type="term" value="P:protein transport"/>
    <property type="evidence" value="ECO:0007669"/>
    <property type="project" value="InterPro"/>
</dbReference>
<reference evidence="14" key="1">
    <citation type="submission" date="2020-12" db="EMBL/GenBank/DDBJ databases">
        <title>Bacterial taxonomy.</title>
        <authorList>
            <person name="Pan X."/>
        </authorList>
    </citation>
    <scope>NUCLEOTIDE SEQUENCE</scope>
    <source>
        <strain evidence="14">KCTC 52957</strain>
    </source>
</reference>
<dbReference type="InterPro" id="IPR058982">
    <property type="entry name" value="Beta-barrel_AprE"/>
</dbReference>
<evidence type="ECO:0000256" key="10">
    <source>
        <dbReference type="SAM" id="Coils"/>
    </source>
</evidence>
<gene>
    <name evidence="14" type="ORF">ILP92_02650</name>
</gene>
<protein>
    <recommendedName>
        <fullName evidence="9">Membrane fusion protein (MFP) family protein</fullName>
    </recommendedName>
</protein>
<dbReference type="NCBIfam" id="TIGR01843">
    <property type="entry name" value="type_I_hlyD"/>
    <property type="match status" value="1"/>
</dbReference>
<evidence type="ECO:0000256" key="8">
    <source>
        <dbReference type="ARBA" id="ARBA00023136"/>
    </source>
</evidence>
<evidence type="ECO:0000256" key="5">
    <source>
        <dbReference type="ARBA" id="ARBA00022519"/>
    </source>
</evidence>
<evidence type="ECO:0000256" key="11">
    <source>
        <dbReference type="SAM" id="MobiDB-lite"/>
    </source>
</evidence>
<keyword evidence="7 9" id="KW-1133">Transmembrane helix</keyword>
<evidence type="ECO:0000313" key="14">
    <source>
        <dbReference type="EMBL" id="MBJ3761650.1"/>
    </source>
</evidence>
<feature type="coiled-coil region" evidence="10">
    <location>
        <begin position="232"/>
        <end position="309"/>
    </location>
</feature>
<evidence type="ECO:0000256" key="1">
    <source>
        <dbReference type="ARBA" id="ARBA00004377"/>
    </source>
</evidence>
<evidence type="ECO:0000256" key="4">
    <source>
        <dbReference type="ARBA" id="ARBA00022475"/>
    </source>
</evidence>
<evidence type="ECO:0000256" key="6">
    <source>
        <dbReference type="ARBA" id="ARBA00022692"/>
    </source>
</evidence>
<comment type="subcellular location">
    <subcellularLocation>
        <location evidence="1 9">Cell inner membrane</location>
        <topology evidence="1 9">Single-pass membrane protein</topology>
    </subcellularLocation>
</comment>
<comment type="caution">
    <text evidence="14">The sequence shown here is derived from an EMBL/GenBank/DDBJ whole genome shotgun (WGS) entry which is preliminary data.</text>
</comment>
<dbReference type="PRINTS" id="PR01490">
    <property type="entry name" value="RTXTOXIND"/>
</dbReference>
<evidence type="ECO:0000256" key="9">
    <source>
        <dbReference type="RuleBase" id="RU365093"/>
    </source>
</evidence>
<keyword evidence="8 9" id="KW-0472">Membrane</keyword>
<evidence type="ECO:0000256" key="3">
    <source>
        <dbReference type="ARBA" id="ARBA00022448"/>
    </source>
</evidence>
<keyword evidence="4 9" id="KW-1003">Cell membrane</keyword>
<sequence length="457" mass="50378">MSNAQPLSKIDPAKLPTRAPGSDTETAFRSWSAKGPLALGIVTLVALVAGFGGWAMMTEISGAIIASGRIEVERNRQVVQHPDGGVVTDILVDEGDRVEVGDTLILLDTVLLNNRLGTVRNQLFEILARTARLEAERDQADDITFPEVLVAAKESPEAARLMEGQRRLFLARRDTFDQFQAQIDGRGLQVARQVDGITSQQAALTTQVELIEEELADQQSLLDQGLAQASRVLSLRREAARLQGQVGELEAAAAEAAERISELEVQMLTMRVQRREEAITELRDLGVQEVETREELNSLTEQLARARITAPVAGIVYGLTVFAERAVIRSAEPVLYIVPQDRPLIIAAQVEPIHVDQVDVGQEVLLRFTTFDARTTPELTGEVIQISADSFQDEASRTDFYRAEIALKPGEIDRLPPNLVLIPGMPVEAFLRTEDRTPIAYLVKPLADYFNKAFRES</sequence>
<name>A0A934IDU3_9RHOB</name>
<evidence type="ECO:0000259" key="13">
    <source>
        <dbReference type="Pfam" id="PF26002"/>
    </source>
</evidence>
<organism evidence="14 15">
    <name type="scientific">Palleronia pontilimi</name>
    <dbReference type="NCBI Taxonomy" id="1964209"/>
    <lineage>
        <taxon>Bacteria</taxon>
        <taxon>Pseudomonadati</taxon>
        <taxon>Pseudomonadota</taxon>
        <taxon>Alphaproteobacteria</taxon>
        <taxon>Rhodobacterales</taxon>
        <taxon>Roseobacteraceae</taxon>
        <taxon>Palleronia</taxon>
    </lineage>
</organism>
<dbReference type="RefSeq" id="WP_198914797.1">
    <property type="nucleotide sequence ID" value="NZ_JAEKPD010000001.1"/>
</dbReference>
<dbReference type="InterPro" id="IPR010129">
    <property type="entry name" value="T1SS_HlyD"/>
</dbReference>
<dbReference type="InterPro" id="IPR058781">
    <property type="entry name" value="HH_AprE-like"/>
</dbReference>
<dbReference type="InterPro" id="IPR011053">
    <property type="entry name" value="Single_hybrid_motif"/>
</dbReference>
<proteinExistence type="inferred from homology"/>
<dbReference type="Gene3D" id="2.40.30.170">
    <property type="match status" value="1"/>
</dbReference>
<keyword evidence="15" id="KW-1185">Reference proteome</keyword>
<comment type="similarity">
    <text evidence="2 9">Belongs to the membrane fusion protein (MFP) (TC 8.A.1) family.</text>
</comment>
<feature type="domain" description="AprE-like long alpha-helical hairpin" evidence="12">
    <location>
        <begin position="115"/>
        <end position="301"/>
    </location>
</feature>
<dbReference type="Proteomes" id="UP000642488">
    <property type="component" value="Unassembled WGS sequence"/>
</dbReference>
<feature type="region of interest" description="Disordered" evidence="11">
    <location>
        <begin position="1"/>
        <end position="27"/>
    </location>
</feature>
<dbReference type="InterPro" id="IPR050739">
    <property type="entry name" value="MFP"/>
</dbReference>
<feature type="transmembrane region" description="Helical" evidence="9">
    <location>
        <begin position="37"/>
        <end position="57"/>
    </location>
</feature>
<dbReference type="AlphaFoldDB" id="A0A934IDU3"/>
<evidence type="ECO:0000259" key="12">
    <source>
        <dbReference type="Pfam" id="PF25994"/>
    </source>
</evidence>
<accession>A0A934IDU3</accession>
<dbReference type="PANTHER" id="PTHR30386">
    <property type="entry name" value="MEMBRANE FUSION SUBUNIT OF EMRAB-TOLC MULTIDRUG EFFLUX PUMP"/>
    <property type="match status" value="1"/>
</dbReference>
<evidence type="ECO:0000313" key="15">
    <source>
        <dbReference type="Proteomes" id="UP000642488"/>
    </source>
</evidence>
<dbReference type="Pfam" id="PF25994">
    <property type="entry name" value="HH_AprE"/>
    <property type="match status" value="1"/>
</dbReference>
<evidence type="ECO:0000256" key="7">
    <source>
        <dbReference type="ARBA" id="ARBA00022989"/>
    </source>
</evidence>
<keyword evidence="6 9" id="KW-0812">Transmembrane</keyword>
<dbReference type="PANTHER" id="PTHR30386:SF17">
    <property type="entry name" value="ALKALINE PROTEASE SECRETION PROTEIN APRE"/>
    <property type="match status" value="1"/>
</dbReference>
<evidence type="ECO:0000256" key="2">
    <source>
        <dbReference type="ARBA" id="ARBA00009477"/>
    </source>
</evidence>
<dbReference type="SUPFAM" id="SSF51230">
    <property type="entry name" value="Single hybrid motif"/>
    <property type="match status" value="1"/>
</dbReference>
<keyword evidence="10" id="KW-0175">Coiled coil</keyword>
<dbReference type="GO" id="GO:0005886">
    <property type="term" value="C:plasma membrane"/>
    <property type="evidence" value="ECO:0007669"/>
    <property type="project" value="UniProtKB-SubCell"/>
</dbReference>
<keyword evidence="5 9" id="KW-0997">Cell inner membrane</keyword>
<dbReference type="Pfam" id="PF26002">
    <property type="entry name" value="Beta-barrel_AprE"/>
    <property type="match status" value="1"/>
</dbReference>
<feature type="domain" description="AprE-like beta-barrel" evidence="13">
    <location>
        <begin position="344"/>
        <end position="434"/>
    </location>
</feature>
<dbReference type="Gene3D" id="2.40.50.100">
    <property type="match status" value="1"/>
</dbReference>
<dbReference type="EMBL" id="JAEKPD010000001">
    <property type="protein sequence ID" value="MBJ3761650.1"/>
    <property type="molecule type" value="Genomic_DNA"/>
</dbReference>
<keyword evidence="3 9" id="KW-0813">Transport</keyword>